<evidence type="ECO:0000313" key="4">
    <source>
        <dbReference type="Proteomes" id="UP000076008"/>
    </source>
</evidence>
<dbReference type="Proteomes" id="UP000076008">
    <property type="component" value="Unassembled WGS sequence"/>
</dbReference>
<protein>
    <submittedName>
        <fullName evidence="3">Regulatory protein LuxR</fullName>
    </submittedName>
</protein>
<dbReference type="Pfam" id="PF00196">
    <property type="entry name" value="GerE"/>
    <property type="match status" value="1"/>
</dbReference>
<dbReference type="Gene3D" id="1.10.10.10">
    <property type="entry name" value="Winged helix-like DNA-binding domain superfamily/Winged helix DNA-binding domain"/>
    <property type="match status" value="1"/>
</dbReference>
<proteinExistence type="predicted"/>
<dbReference type="InterPro" id="IPR016032">
    <property type="entry name" value="Sig_transdc_resp-reg_C-effctor"/>
</dbReference>
<evidence type="ECO:0000256" key="1">
    <source>
        <dbReference type="ARBA" id="ARBA00023125"/>
    </source>
</evidence>
<dbReference type="AlphaFoldDB" id="A0A157K211"/>
<accession>A0A157K211</accession>
<evidence type="ECO:0000259" key="2">
    <source>
        <dbReference type="Pfam" id="PF00196"/>
    </source>
</evidence>
<name>A0A157K211_ENTCL</name>
<sequence>MSCHFQCELYPQATIKMMGCTESKYCLWPDKNMYLKCGTQLLLMNTRYKLLHNGLIFVDFSRYNIRLFTNNKWIEYLAKTGLRLVLIADRLTQPLALYWKKRSKHIASVIYASDTENEIEKKIQLHFLGQRDRRVYLPTLSENEVRVFELLVEEKSVRQIADELSFPEKKVYATKLSLQNKMGGRGKLNIILS</sequence>
<feature type="domain" description="HTH luxR-type" evidence="2">
    <location>
        <begin position="139"/>
        <end position="190"/>
    </location>
</feature>
<dbReference type="SUPFAM" id="SSF46894">
    <property type="entry name" value="C-terminal effector domain of the bipartite response regulators"/>
    <property type="match status" value="1"/>
</dbReference>
<dbReference type="EMBL" id="FJXR01000046">
    <property type="protein sequence ID" value="CZW39882.1"/>
    <property type="molecule type" value="Genomic_DNA"/>
</dbReference>
<dbReference type="GO" id="GO:0006355">
    <property type="term" value="P:regulation of DNA-templated transcription"/>
    <property type="evidence" value="ECO:0007669"/>
    <property type="project" value="InterPro"/>
</dbReference>
<evidence type="ECO:0000313" key="3">
    <source>
        <dbReference type="EMBL" id="CZW39882.1"/>
    </source>
</evidence>
<dbReference type="InterPro" id="IPR036388">
    <property type="entry name" value="WH-like_DNA-bd_sf"/>
</dbReference>
<gene>
    <name evidence="3" type="ORF">SAMEA2273318_04703</name>
</gene>
<reference evidence="3 4" key="1">
    <citation type="submission" date="2016-03" db="EMBL/GenBank/DDBJ databases">
        <authorList>
            <consortium name="Pathogen Informatics"/>
        </authorList>
    </citation>
    <scope>NUCLEOTIDE SEQUENCE [LARGE SCALE GENOMIC DNA]</scope>
    <source>
        <strain evidence="4">e1252</strain>
    </source>
</reference>
<keyword evidence="1" id="KW-0238">DNA-binding</keyword>
<dbReference type="InterPro" id="IPR000792">
    <property type="entry name" value="Tscrpt_reg_LuxR_C"/>
</dbReference>
<organism evidence="3 4">
    <name type="scientific">Enterobacter cloacae</name>
    <dbReference type="NCBI Taxonomy" id="550"/>
    <lineage>
        <taxon>Bacteria</taxon>
        <taxon>Pseudomonadati</taxon>
        <taxon>Pseudomonadota</taxon>
        <taxon>Gammaproteobacteria</taxon>
        <taxon>Enterobacterales</taxon>
        <taxon>Enterobacteriaceae</taxon>
        <taxon>Enterobacter</taxon>
        <taxon>Enterobacter cloacae complex</taxon>
    </lineage>
</organism>
<dbReference type="GO" id="GO:0003677">
    <property type="term" value="F:DNA binding"/>
    <property type="evidence" value="ECO:0007669"/>
    <property type="project" value="UniProtKB-KW"/>
</dbReference>